<name>A0A2B7XDL4_9EURO</name>
<sequence>MTSRSGQYADINPGPDQNHAPLDTHPGHPSTTVTSDPNPTGSPDQDASGGVTVPSTHRASWLTERINRIPDRIRNDFVATAGEFVGTFLFLWFPFASGIIANEVVPEAGEEKDPTALLYTALGFGVSLAVNVWLFFRVTGGMFNPAVTLALFCLGLIPGLRAICVIIAQFLGGIAAAGLASAMFPSPLSVGTRLSLGVSIAQGLFIEVFLTAQLVLAIIMLAVIKHKATFLAPLGIGLAFFLTQLVGIPYTGGSLNPARSLGPDVINRSFPRYHWIYWLGPCLGSLMAVGFYLFLRAFRFETCIPGQDAEFESEAVFKGKGGLAAAKVVAGRKAGTGAGMGVDERMRAEAEAAETV</sequence>
<evidence type="ECO:0000313" key="13">
    <source>
        <dbReference type="Proteomes" id="UP000224080"/>
    </source>
</evidence>
<dbReference type="OrthoDB" id="3222at2759"/>
<dbReference type="Gene3D" id="1.20.1080.10">
    <property type="entry name" value="Glycerol uptake facilitator protein"/>
    <property type="match status" value="1"/>
</dbReference>
<evidence type="ECO:0000313" key="12">
    <source>
        <dbReference type="EMBL" id="PGH07000.1"/>
    </source>
</evidence>
<dbReference type="Proteomes" id="UP000224080">
    <property type="component" value="Unassembled WGS sequence"/>
</dbReference>
<evidence type="ECO:0000256" key="2">
    <source>
        <dbReference type="ARBA" id="ARBA00006175"/>
    </source>
</evidence>
<evidence type="ECO:0000256" key="5">
    <source>
        <dbReference type="ARBA" id="ARBA00022737"/>
    </source>
</evidence>
<reference evidence="12 13" key="1">
    <citation type="submission" date="2017-10" db="EMBL/GenBank/DDBJ databases">
        <title>Comparative genomics in systemic dimorphic fungi from Ajellomycetaceae.</title>
        <authorList>
            <person name="Munoz J.F."/>
            <person name="Mcewen J.G."/>
            <person name="Clay O.K."/>
            <person name="Cuomo C.A."/>
        </authorList>
    </citation>
    <scope>NUCLEOTIDE SEQUENCE [LARGE SCALE GENOMIC DNA]</scope>
    <source>
        <strain evidence="12 13">UAMH130</strain>
    </source>
</reference>
<feature type="transmembrane region" description="Helical" evidence="11">
    <location>
        <begin position="116"/>
        <end position="136"/>
    </location>
</feature>
<keyword evidence="5" id="KW-0677">Repeat</keyword>
<comment type="subcellular location">
    <subcellularLocation>
        <location evidence="1">Membrane</location>
        <topology evidence="1">Multi-pass membrane protein</topology>
    </subcellularLocation>
</comment>
<feature type="transmembrane region" description="Helical" evidence="11">
    <location>
        <begin position="148"/>
        <end position="180"/>
    </location>
</feature>
<dbReference type="STRING" id="2060905.A0A2B7XDL4"/>
<proteinExistence type="inferred from homology"/>
<organism evidence="12 13">
    <name type="scientific">Blastomyces parvus</name>
    <dbReference type="NCBI Taxonomy" id="2060905"/>
    <lineage>
        <taxon>Eukaryota</taxon>
        <taxon>Fungi</taxon>
        <taxon>Dikarya</taxon>
        <taxon>Ascomycota</taxon>
        <taxon>Pezizomycotina</taxon>
        <taxon>Eurotiomycetes</taxon>
        <taxon>Eurotiomycetidae</taxon>
        <taxon>Onygenales</taxon>
        <taxon>Ajellomycetaceae</taxon>
        <taxon>Blastomyces</taxon>
    </lineage>
</organism>
<dbReference type="PANTHER" id="PTHR19139">
    <property type="entry name" value="AQUAPORIN TRANSPORTER"/>
    <property type="match status" value="1"/>
</dbReference>
<evidence type="ECO:0000256" key="3">
    <source>
        <dbReference type="ARBA" id="ARBA00022448"/>
    </source>
</evidence>
<keyword evidence="3 9" id="KW-0813">Transport</keyword>
<keyword evidence="4 9" id="KW-0812">Transmembrane</keyword>
<feature type="transmembrane region" description="Helical" evidence="11">
    <location>
        <begin position="77"/>
        <end position="96"/>
    </location>
</feature>
<dbReference type="PRINTS" id="PR00783">
    <property type="entry name" value="MINTRINSICP"/>
</dbReference>
<feature type="compositionally biased region" description="Polar residues" evidence="10">
    <location>
        <begin position="29"/>
        <end position="45"/>
    </location>
</feature>
<keyword evidence="7 11" id="KW-0472">Membrane</keyword>
<evidence type="ECO:0000256" key="1">
    <source>
        <dbReference type="ARBA" id="ARBA00004141"/>
    </source>
</evidence>
<evidence type="ECO:0000256" key="10">
    <source>
        <dbReference type="SAM" id="MobiDB-lite"/>
    </source>
</evidence>
<evidence type="ECO:0000256" key="9">
    <source>
        <dbReference type="RuleBase" id="RU000477"/>
    </source>
</evidence>
<dbReference type="GO" id="GO:0015250">
    <property type="term" value="F:water channel activity"/>
    <property type="evidence" value="ECO:0007669"/>
    <property type="project" value="TreeGrafter"/>
</dbReference>
<dbReference type="FunFam" id="1.20.1080.10:FF:000014">
    <property type="entry name" value="Aquaporin 1"/>
    <property type="match status" value="1"/>
</dbReference>
<evidence type="ECO:0000256" key="8">
    <source>
        <dbReference type="ARBA" id="ARBA00034651"/>
    </source>
</evidence>
<evidence type="ECO:0000256" key="4">
    <source>
        <dbReference type="ARBA" id="ARBA00022692"/>
    </source>
</evidence>
<dbReference type="AlphaFoldDB" id="A0A2B7XDL4"/>
<comment type="similarity">
    <text evidence="2 9">Belongs to the MIP/aquaporin (TC 1.A.8) family.</text>
</comment>
<comment type="catalytic activity">
    <reaction evidence="8">
        <text>H2O(in) = H2O(out)</text>
        <dbReference type="Rhea" id="RHEA:29667"/>
        <dbReference type="ChEBI" id="CHEBI:15377"/>
    </reaction>
</comment>
<keyword evidence="6 11" id="KW-1133">Transmembrane helix</keyword>
<dbReference type="InterPro" id="IPR000425">
    <property type="entry name" value="MIP"/>
</dbReference>
<dbReference type="InterPro" id="IPR023271">
    <property type="entry name" value="Aquaporin-like"/>
</dbReference>
<protein>
    <submittedName>
        <fullName evidence="12">Aquaporin rerated protein, other eukaryote</fullName>
    </submittedName>
</protein>
<dbReference type="PANTHER" id="PTHR19139:SF199">
    <property type="entry name" value="MIP17260P"/>
    <property type="match status" value="1"/>
</dbReference>
<feature type="transmembrane region" description="Helical" evidence="11">
    <location>
        <begin position="230"/>
        <end position="250"/>
    </location>
</feature>
<comment type="caution">
    <text evidence="12">The sequence shown here is derived from an EMBL/GenBank/DDBJ whole genome shotgun (WGS) entry which is preliminary data.</text>
</comment>
<gene>
    <name evidence="12" type="ORF">GX51_02039</name>
</gene>
<feature type="transmembrane region" description="Helical" evidence="11">
    <location>
        <begin position="275"/>
        <end position="295"/>
    </location>
</feature>
<feature type="transmembrane region" description="Helical" evidence="11">
    <location>
        <begin position="200"/>
        <end position="223"/>
    </location>
</feature>
<dbReference type="GO" id="GO:0005886">
    <property type="term" value="C:plasma membrane"/>
    <property type="evidence" value="ECO:0007669"/>
    <property type="project" value="TreeGrafter"/>
</dbReference>
<dbReference type="Pfam" id="PF00230">
    <property type="entry name" value="MIP"/>
    <property type="match status" value="1"/>
</dbReference>
<dbReference type="InterPro" id="IPR034294">
    <property type="entry name" value="Aquaporin_transptr"/>
</dbReference>
<feature type="region of interest" description="Disordered" evidence="10">
    <location>
        <begin position="1"/>
        <end position="54"/>
    </location>
</feature>
<dbReference type="SUPFAM" id="SSF81338">
    <property type="entry name" value="Aquaporin-like"/>
    <property type="match status" value="1"/>
</dbReference>
<evidence type="ECO:0000256" key="7">
    <source>
        <dbReference type="ARBA" id="ARBA00023136"/>
    </source>
</evidence>
<dbReference type="EMBL" id="PDNC01000017">
    <property type="protein sequence ID" value="PGH07000.1"/>
    <property type="molecule type" value="Genomic_DNA"/>
</dbReference>
<evidence type="ECO:0000256" key="6">
    <source>
        <dbReference type="ARBA" id="ARBA00022989"/>
    </source>
</evidence>
<evidence type="ECO:0000256" key="11">
    <source>
        <dbReference type="SAM" id="Phobius"/>
    </source>
</evidence>
<accession>A0A2B7XDL4</accession>
<keyword evidence="13" id="KW-1185">Reference proteome</keyword>